<protein>
    <submittedName>
        <fullName evidence="2">Uncharacterized protein</fullName>
    </submittedName>
</protein>
<evidence type="ECO:0000313" key="3">
    <source>
        <dbReference type="Proteomes" id="UP001279734"/>
    </source>
</evidence>
<dbReference type="Proteomes" id="UP001279734">
    <property type="component" value="Unassembled WGS sequence"/>
</dbReference>
<feature type="compositionally biased region" description="Polar residues" evidence="1">
    <location>
        <begin position="47"/>
        <end position="66"/>
    </location>
</feature>
<evidence type="ECO:0000313" key="2">
    <source>
        <dbReference type="EMBL" id="GMH00820.1"/>
    </source>
</evidence>
<gene>
    <name evidence="2" type="ORF">Nepgr_002659</name>
</gene>
<accession>A0AAD3P873</accession>
<evidence type="ECO:0000256" key="1">
    <source>
        <dbReference type="SAM" id="MobiDB-lite"/>
    </source>
</evidence>
<organism evidence="2 3">
    <name type="scientific">Nepenthes gracilis</name>
    <name type="common">Slender pitcher plant</name>
    <dbReference type="NCBI Taxonomy" id="150966"/>
    <lineage>
        <taxon>Eukaryota</taxon>
        <taxon>Viridiplantae</taxon>
        <taxon>Streptophyta</taxon>
        <taxon>Embryophyta</taxon>
        <taxon>Tracheophyta</taxon>
        <taxon>Spermatophyta</taxon>
        <taxon>Magnoliopsida</taxon>
        <taxon>eudicotyledons</taxon>
        <taxon>Gunneridae</taxon>
        <taxon>Pentapetalae</taxon>
        <taxon>Caryophyllales</taxon>
        <taxon>Nepenthaceae</taxon>
        <taxon>Nepenthes</taxon>
    </lineage>
</organism>
<proteinExistence type="predicted"/>
<sequence>MPTAIHHDYWLETTPHQHQFRQERCIAPGRATPQSASSIMLKLAPQHQLQRQDLEQTPSKSPTDSIQLWPKFRPEQNCRRIKPA</sequence>
<dbReference type="AlphaFoldDB" id="A0AAD3P873"/>
<reference evidence="2" key="1">
    <citation type="submission" date="2023-05" db="EMBL/GenBank/DDBJ databases">
        <title>Nepenthes gracilis genome sequencing.</title>
        <authorList>
            <person name="Fukushima K."/>
        </authorList>
    </citation>
    <scope>NUCLEOTIDE SEQUENCE</scope>
    <source>
        <strain evidence="2">SING2019-196</strain>
    </source>
</reference>
<name>A0AAD3P873_NEPGR</name>
<comment type="caution">
    <text evidence="2">The sequence shown here is derived from an EMBL/GenBank/DDBJ whole genome shotgun (WGS) entry which is preliminary data.</text>
</comment>
<dbReference type="EMBL" id="BSYO01000002">
    <property type="protein sequence ID" value="GMH00820.1"/>
    <property type="molecule type" value="Genomic_DNA"/>
</dbReference>
<feature type="region of interest" description="Disordered" evidence="1">
    <location>
        <begin position="45"/>
        <end position="84"/>
    </location>
</feature>
<keyword evidence="3" id="KW-1185">Reference proteome</keyword>